<dbReference type="Pfam" id="PF03372">
    <property type="entry name" value="Exo_endo_phos"/>
    <property type="match status" value="1"/>
</dbReference>
<dbReference type="Gene3D" id="3.60.10.10">
    <property type="entry name" value="Endonuclease/exonuclease/phosphatase"/>
    <property type="match status" value="1"/>
</dbReference>
<name>A0A087CJ46_9BIFI</name>
<keyword evidence="3" id="KW-1185">Reference proteome</keyword>
<feature type="domain" description="Endonuclease/exonuclease/phosphatase" evidence="1">
    <location>
        <begin position="1"/>
        <end position="72"/>
    </location>
</feature>
<dbReference type="InterPro" id="IPR005135">
    <property type="entry name" value="Endo/exonuclease/phosphatase"/>
</dbReference>
<accession>A0A087CJ46</accession>
<evidence type="ECO:0000313" key="2">
    <source>
        <dbReference type="EMBL" id="KFI83296.1"/>
    </source>
</evidence>
<sequence>MGDYNSTWDHSIFRSLLGSRFVDSSEQAGEGFHMTYPANSDLPSVIEIDHIVHDKGVVVGDMKTVEIAGSDHKALLATLEATAD</sequence>
<dbReference type="InterPro" id="IPR036691">
    <property type="entry name" value="Endo/exonu/phosph_ase_sf"/>
</dbReference>
<protein>
    <recommendedName>
        <fullName evidence="1">Endonuclease/exonuclease/phosphatase domain-containing protein</fullName>
    </recommendedName>
</protein>
<proteinExistence type="predicted"/>
<dbReference type="EMBL" id="JGZI01000007">
    <property type="protein sequence ID" value="KFI83296.1"/>
    <property type="molecule type" value="Genomic_DNA"/>
</dbReference>
<dbReference type="Proteomes" id="UP000029050">
    <property type="component" value="Unassembled WGS sequence"/>
</dbReference>
<dbReference type="AlphaFoldDB" id="A0A087CJ46"/>
<dbReference type="GO" id="GO:0003824">
    <property type="term" value="F:catalytic activity"/>
    <property type="evidence" value="ECO:0007669"/>
    <property type="project" value="InterPro"/>
</dbReference>
<dbReference type="SUPFAM" id="SSF56219">
    <property type="entry name" value="DNase I-like"/>
    <property type="match status" value="1"/>
</dbReference>
<dbReference type="STRING" id="218140.BPSY_0392"/>
<comment type="caution">
    <text evidence="2">The sequence shown here is derived from an EMBL/GenBank/DDBJ whole genome shotgun (WGS) entry which is preliminary data.</text>
</comment>
<evidence type="ECO:0000259" key="1">
    <source>
        <dbReference type="Pfam" id="PF03372"/>
    </source>
</evidence>
<organism evidence="2 3">
    <name type="scientific">Bifidobacterium psychraerophilum</name>
    <dbReference type="NCBI Taxonomy" id="218140"/>
    <lineage>
        <taxon>Bacteria</taxon>
        <taxon>Bacillati</taxon>
        <taxon>Actinomycetota</taxon>
        <taxon>Actinomycetes</taxon>
        <taxon>Bifidobacteriales</taxon>
        <taxon>Bifidobacteriaceae</taxon>
        <taxon>Bifidobacterium</taxon>
    </lineage>
</organism>
<reference evidence="2 3" key="1">
    <citation type="submission" date="2014-03" db="EMBL/GenBank/DDBJ databases">
        <title>Genomics of Bifidobacteria.</title>
        <authorList>
            <person name="Ventura M."/>
            <person name="Milani C."/>
            <person name="Lugli G.A."/>
        </authorList>
    </citation>
    <scope>NUCLEOTIDE SEQUENCE [LARGE SCALE GENOMIC DNA]</scope>
    <source>
        <strain evidence="2 3">LMG 21775</strain>
    </source>
</reference>
<dbReference type="eggNOG" id="COG3021">
    <property type="taxonomic scope" value="Bacteria"/>
</dbReference>
<evidence type="ECO:0000313" key="3">
    <source>
        <dbReference type="Proteomes" id="UP000029050"/>
    </source>
</evidence>
<gene>
    <name evidence="2" type="ORF">BPSY_0392</name>
</gene>